<feature type="domain" description="Alpha-macroglobulin-like TED" evidence="1">
    <location>
        <begin position="12"/>
        <end position="66"/>
    </location>
</feature>
<evidence type="ECO:0000313" key="3">
    <source>
        <dbReference type="Proteomes" id="UP001205998"/>
    </source>
</evidence>
<comment type="caution">
    <text evidence="2">The sequence shown here is derived from an EMBL/GenBank/DDBJ whole genome shotgun (WGS) entry which is preliminary data.</text>
</comment>
<evidence type="ECO:0000259" key="1">
    <source>
        <dbReference type="Pfam" id="PF07678"/>
    </source>
</evidence>
<dbReference type="AlphaFoldDB" id="A0AAD5FCK6"/>
<dbReference type="Pfam" id="PF07678">
    <property type="entry name" value="TED_complement"/>
    <property type="match status" value="1"/>
</dbReference>
<reference evidence="2" key="1">
    <citation type="submission" date="2018-07" db="EMBL/GenBank/DDBJ databases">
        <title>Comparative genomics of catfishes provides insights into carnivory and benthic adaptation.</title>
        <authorList>
            <person name="Zhang Y."/>
            <person name="Wang D."/>
            <person name="Peng Z."/>
            <person name="Zheng S."/>
            <person name="Shao F."/>
            <person name="Tao W."/>
        </authorList>
    </citation>
    <scope>NUCLEOTIDE SEQUENCE</scope>
    <source>
        <strain evidence="2">Chongqing</strain>
    </source>
</reference>
<name>A0AAD5FCK6_SILAS</name>
<sequence length="81" mass="9015">GSYWQVPGGQFFSVEATAYALLALVKAQEFDAAGKVVRWLNRQSINYGGHGTTQATIMVFQAVAEYYKQVSHQENVDLMVE</sequence>
<dbReference type="InterPro" id="IPR011626">
    <property type="entry name" value="Alpha-macroglobulin_TED"/>
</dbReference>
<organism evidence="2 3">
    <name type="scientific">Silurus asotus</name>
    <name type="common">Amur catfish</name>
    <name type="synonym">Parasilurus asotus</name>
    <dbReference type="NCBI Taxonomy" id="30991"/>
    <lineage>
        <taxon>Eukaryota</taxon>
        <taxon>Metazoa</taxon>
        <taxon>Chordata</taxon>
        <taxon>Craniata</taxon>
        <taxon>Vertebrata</taxon>
        <taxon>Euteleostomi</taxon>
        <taxon>Actinopterygii</taxon>
        <taxon>Neopterygii</taxon>
        <taxon>Teleostei</taxon>
        <taxon>Ostariophysi</taxon>
        <taxon>Siluriformes</taxon>
        <taxon>Siluridae</taxon>
        <taxon>Silurus</taxon>
    </lineage>
</organism>
<dbReference type="Proteomes" id="UP001205998">
    <property type="component" value="Unassembled WGS sequence"/>
</dbReference>
<feature type="non-terminal residue" evidence="2">
    <location>
        <position position="1"/>
    </location>
</feature>
<dbReference type="Gene3D" id="1.50.10.20">
    <property type="match status" value="1"/>
</dbReference>
<keyword evidence="3" id="KW-1185">Reference proteome</keyword>
<dbReference type="InterPro" id="IPR050473">
    <property type="entry name" value="A2M/Complement_sys"/>
</dbReference>
<dbReference type="PANTHER" id="PTHR11412:SF81">
    <property type="entry name" value="COMPLEMENT C3"/>
    <property type="match status" value="1"/>
</dbReference>
<dbReference type="PANTHER" id="PTHR11412">
    <property type="entry name" value="MACROGLOBULIN / COMPLEMENT"/>
    <property type="match status" value="1"/>
</dbReference>
<dbReference type="InterPro" id="IPR008930">
    <property type="entry name" value="Terpenoid_cyclase/PrenylTrfase"/>
</dbReference>
<dbReference type="EMBL" id="MU573796">
    <property type="protein sequence ID" value="KAI5610544.1"/>
    <property type="molecule type" value="Genomic_DNA"/>
</dbReference>
<feature type="non-terminal residue" evidence="2">
    <location>
        <position position="81"/>
    </location>
</feature>
<gene>
    <name evidence="2" type="ORF">C0J50_12054</name>
</gene>
<protein>
    <submittedName>
        <fullName evidence="2">Complement component c3a</fullName>
    </submittedName>
</protein>
<evidence type="ECO:0000313" key="2">
    <source>
        <dbReference type="EMBL" id="KAI5610544.1"/>
    </source>
</evidence>
<accession>A0AAD5FCK6</accession>
<dbReference type="SUPFAM" id="SSF48239">
    <property type="entry name" value="Terpenoid cyclases/Protein prenyltransferases"/>
    <property type="match status" value="1"/>
</dbReference>
<dbReference type="GO" id="GO:0005615">
    <property type="term" value="C:extracellular space"/>
    <property type="evidence" value="ECO:0007669"/>
    <property type="project" value="InterPro"/>
</dbReference>
<proteinExistence type="predicted"/>